<dbReference type="OrthoDB" id="5801225at2"/>
<dbReference type="EMBL" id="FOYV01000001">
    <property type="protein sequence ID" value="SFR46212.1"/>
    <property type="molecule type" value="Genomic_DNA"/>
</dbReference>
<organism evidence="3 4">
    <name type="scientific">Marinobacter gudaonensis</name>
    <dbReference type="NCBI Taxonomy" id="375760"/>
    <lineage>
        <taxon>Bacteria</taxon>
        <taxon>Pseudomonadati</taxon>
        <taxon>Pseudomonadota</taxon>
        <taxon>Gammaproteobacteria</taxon>
        <taxon>Pseudomonadales</taxon>
        <taxon>Marinobacteraceae</taxon>
        <taxon>Marinobacter</taxon>
    </lineage>
</organism>
<accession>A0A1I6GVJ8</accession>
<evidence type="ECO:0000256" key="1">
    <source>
        <dbReference type="HAMAP-Rule" id="MF_02215"/>
    </source>
</evidence>
<dbReference type="STRING" id="375760.SAMN04488073_1617"/>
<dbReference type="InterPro" id="IPR038989">
    <property type="entry name" value="UbiJ"/>
</dbReference>
<evidence type="ECO:0000313" key="3">
    <source>
        <dbReference type="EMBL" id="SFR46212.1"/>
    </source>
</evidence>
<keyword evidence="3" id="KW-0830">Ubiquinone</keyword>
<feature type="domain" description="SCP2" evidence="2">
    <location>
        <begin position="19"/>
        <end position="115"/>
    </location>
</feature>
<dbReference type="Proteomes" id="UP000199290">
    <property type="component" value="Unassembled WGS sequence"/>
</dbReference>
<dbReference type="SUPFAM" id="SSF55718">
    <property type="entry name" value="SCP-like"/>
    <property type="match status" value="1"/>
</dbReference>
<name>A0A1I6GVJ8_9GAMM</name>
<comment type="subcellular location">
    <subcellularLocation>
        <location evidence="1">Cytoplasm</location>
    </subcellularLocation>
</comment>
<dbReference type="HAMAP" id="MF_02215">
    <property type="entry name" value="UbiJ"/>
    <property type="match status" value="1"/>
</dbReference>
<dbReference type="PANTHER" id="PTHR38693">
    <property type="entry name" value="UBIQUINONE BIOSYNTHESIS PROTEIN UBIJ"/>
    <property type="match status" value="1"/>
</dbReference>
<gene>
    <name evidence="1" type="primary">ubiJ</name>
    <name evidence="3" type="ORF">SAMN04488073_1617</name>
</gene>
<reference evidence="4" key="1">
    <citation type="submission" date="2016-10" db="EMBL/GenBank/DDBJ databases">
        <authorList>
            <person name="Varghese N."/>
            <person name="Submissions S."/>
        </authorList>
    </citation>
    <scope>NUCLEOTIDE SEQUENCE [LARGE SCALE GENOMIC DNA]</scope>
    <source>
        <strain evidence="4">CGMCC 1.6294</strain>
    </source>
</reference>
<dbReference type="RefSeq" id="WP_091988037.1">
    <property type="nucleotide sequence ID" value="NZ_FOYV01000001.1"/>
</dbReference>
<evidence type="ECO:0000313" key="4">
    <source>
        <dbReference type="Proteomes" id="UP000199290"/>
    </source>
</evidence>
<dbReference type="PANTHER" id="PTHR38693:SF1">
    <property type="entry name" value="UBIQUINONE BIOSYNTHESIS ACCESSORY FACTOR UBIJ"/>
    <property type="match status" value="1"/>
</dbReference>
<keyword evidence="1" id="KW-0963">Cytoplasm</keyword>
<proteinExistence type="inferred from homology"/>
<keyword evidence="4" id="KW-1185">Reference proteome</keyword>
<protein>
    <recommendedName>
        <fullName evidence="1">Ubiquinone biosynthesis accessory factor UbiJ</fullName>
    </recommendedName>
</protein>
<comment type="similarity">
    <text evidence="1">Belongs to the UbiJ family.</text>
</comment>
<comment type="function">
    <text evidence="1">Required for ubiquinone (coenzyme Q) biosynthesis. Binds hydrophobic ubiquinone biosynthetic intermediates via its SCP2 domain and is essential for the stability of the Ubi complex. May constitute a docking platform where Ubi enzymes assemble and access their SCP2-bound polyprenyl substrates.</text>
</comment>
<dbReference type="Gene3D" id="3.30.1050.10">
    <property type="entry name" value="SCP2 sterol-binding domain"/>
    <property type="match status" value="1"/>
</dbReference>
<dbReference type="AlphaFoldDB" id="A0A1I6GVJ8"/>
<dbReference type="InterPro" id="IPR036527">
    <property type="entry name" value="SCP2_sterol-bd_dom_sf"/>
</dbReference>
<comment type="pathway">
    <text evidence="1">Cofactor biosynthesis; ubiquinone biosynthesis.</text>
</comment>
<keyword evidence="1" id="KW-0831">Ubiquinone biosynthesis</keyword>
<sequence>MFPGPTLLSAVSAVLESALNRALELDPVGQKALMAALASPVQFTVTAPIALTYTLDRAGDRVRVGSQPVDSPALEITGRPIAFAALATGDDRVFADGRLDVSGDMALAHQLQRALNQLNPDWEAALARHIGDVPAHFLGQRVRGALRWSRQAFQSLNANIEEYVHEESRALPGRRELEATFEDIDELSLRTDRLQSRLDLIARGDQNDQPETP</sequence>
<dbReference type="GO" id="GO:0005737">
    <property type="term" value="C:cytoplasm"/>
    <property type="evidence" value="ECO:0007669"/>
    <property type="project" value="UniProtKB-SubCell"/>
</dbReference>
<dbReference type="UniPathway" id="UPA00232"/>
<dbReference type="GO" id="GO:0006744">
    <property type="term" value="P:ubiquinone biosynthetic process"/>
    <property type="evidence" value="ECO:0007669"/>
    <property type="project" value="UniProtKB-UniRule"/>
</dbReference>
<dbReference type="InterPro" id="IPR003033">
    <property type="entry name" value="SCP2_sterol-bd_dom"/>
</dbReference>
<evidence type="ECO:0000259" key="2">
    <source>
        <dbReference type="Pfam" id="PF02036"/>
    </source>
</evidence>
<dbReference type="Pfam" id="PF02036">
    <property type="entry name" value="SCP2"/>
    <property type="match status" value="1"/>
</dbReference>